<feature type="region of interest" description="Disordered" evidence="1">
    <location>
        <begin position="195"/>
        <end position="218"/>
    </location>
</feature>
<evidence type="ECO:0000259" key="2">
    <source>
        <dbReference type="Pfam" id="PF04168"/>
    </source>
</evidence>
<evidence type="ECO:0000256" key="1">
    <source>
        <dbReference type="SAM" id="MobiDB-lite"/>
    </source>
</evidence>
<sequence length="218" mass="22526">FTLRVFAARGADGAWTVLPGGFARIGAHADARAAAMGEGMWSAAVCVHGAEPVEPVSLLPSGDSTRLRRTPGTPPRRVADNLFWLGRYLERGEAQLGVIRVLLGNSISADTGAALAADTVRRLADILVAGNAAPAPQALRRADLIQLAHAALEGGEGWYSVAAINAQARMIGEVSRDRLAAGMVRLLDAPFPARGAPLDKAGAPPPRYSALAGRGAGP</sequence>
<feature type="non-terminal residue" evidence="3">
    <location>
        <position position="218"/>
    </location>
</feature>
<dbReference type="InterPro" id="IPR007296">
    <property type="entry name" value="DUF403"/>
</dbReference>
<evidence type="ECO:0000313" key="3">
    <source>
        <dbReference type="EMBL" id="KIU01020.1"/>
    </source>
</evidence>
<feature type="non-terminal residue" evidence="3">
    <location>
        <position position="1"/>
    </location>
</feature>
<dbReference type="InterPro" id="IPR051680">
    <property type="entry name" value="ATP-dep_Glu-Cys_Ligase-2"/>
</dbReference>
<comment type="caution">
    <text evidence="3">The sequence shown here is derived from an EMBL/GenBank/DDBJ whole genome shotgun (WGS) entry which is preliminary data.</text>
</comment>
<evidence type="ECO:0000313" key="4">
    <source>
        <dbReference type="Proteomes" id="UP000032274"/>
    </source>
</evidence>
<dbReference type="Proteomes" id="UP000032274">
    <property type="component" value="Unassembled WGS sequence"/>
</dbReference>
<dbReference type="Pfam" id="PF04168">
    <property type="entry name" value="Alpha-E"/>
    <property type="match status" value="1"/>
</dbReference>
<reference evidence="3 4" key="1">
    <citation type="submission" date="2015-01" db="EMBL/GenBank/DDBJ databases">
        <title>Characterization of Swiss Staphylococcus aureus strains involved in food poisoning.</title>
        <authorList>
            <person name="Crovadore J."/>
            <person name="Chablais R."/>
            <person name="Tonacini J."/>
            <person name="Schnyder B."/>
            <person name="Lefort F."/>
        </authorList>
    </citation>
    <scope>NUCLEOTIDE SEQUENCE [LARGE SCALE GENOMIC DNA]</scope>
    <source>
        <strain evidence="3 4">SA-120</strain>
    </source>
</reference>
<proteinExistence type="predicted"/>
<dbReference type="EMBL" id="JXIG01000570">
    <property type="protein sequence ID" value="KIU01020.1"/>
    <property type="molecule type" value="Genomic_DNA"/>
</dbReference>
<dbReference type="RefSeq" id="WP_044121982.1">
    <property type="nucleotide sequence ID" value="NZ_JXIG01000570.1"/>
</dbReference>
<name>A0AA40JPL9_STAAU</name>
<dbReference type="PANTHER" id="PTHR34595">
    <property type="entry name" value="BLR5612 PROTEIN"/>
    <property type="match status" value="1"/>
</dbReference>
<dbReference type="AlphaFoldDB" id="A0AA40JPL9"/>
<protein>
    <recommendedName>
        <fullName evidence="2">DUF403 domain-containing protein</fullName>
    </recommendedName>
</protein>
<gene>
    <name evidence="3" type="ORF">QU38_02715</name>
</gene>
<feature type="domain" description="DUF403" evidence="2">
    <location>
        <begin position="77"/>
        <end position="188"/>
    </location>
</feature>
<organism evidence="3 4">
    <name type="scientific">Staphylococcus aureus</name>
    <dbReference type="NCBI Taxonomy" id="1280"/>
    <lineage>
        <taxon>Bacteria</taxon>
        <taxon>Bacillati</taxon>
        <taxon>Bacillota</taxon>
        <taxon>Bacilli</taxon>
        <taxon>Bacillales</taxon>
        <taxon>Staphylococcaceae</taxon>
        <taxon>Staphylococcus</taxon>
    </lineage>
</organism>
<accession>A0AA40JPL9</accession>
<dbReference type="PANTHER" id="PTHR34595:SF2">
    <property type="entry name" value="BLR2978 PROTEIN"/>
    <property type="match status" value="1"/>
</dbReference>